<dbReference type="RefSeq" id="WP_354556244.1">
    <property type="nucleotide sequence ID" value="NZ_JBEPMB010000002.1"/>
</dbReference>
<dbReference type="EMBL" id="JBEPMB010000002">
    <property type="protein sequence ID" value="MET3613730.1"/>
    <property type="molecule type" value="Genomic_DNA"/>
</dbReference>
<feature type="transmembrane region" description="Helical" evidence="6">
    <location>
        <begin position="172"/>
        <end position="191"/>
    </location>
</feature>
<evidence type="ECO:0000313" key="8">
    <source>
        <dbReference type="Proteomes" id="UP001549047"/>
    </source>
</evidence>
<sequence>MTLDTHDRAFRVTHRLVLSIAVPMTLGFVSTPLLGLTDTAVVGQTGVAADLAGIGIAAVLFDFLFSFTGFFRTSTTALTAQAYGRMDAAEERAVFFRAAATSLVAGFLLLALASPILAAGLAILSPEPAAAEVAATYFAIRILSAPARLINDCLLGFVLGRGRAGVGLFLQTLLNGINIALSITLGLWFGYGVSGVAWATFSAEVVTALAGLAFAFSGFRRVSSGTDWRAVFALAKLKTLFAVNRDIVIRNLLLTGSFLIMARIGAELGTVTLAANGILMNFFMVTAFFLDGMAAAAEQICGRSLGAGDRQAFRDAVRLTLVWSLGLSALLAVATMLVGHQVIAFLTSAADVRTEAGLYLFWMALTAMTGALAFQMDGVFMGTAWSVEMRNMMILSFIAYLVAVFALPPYFGNHGLWAALNLFLLMRGITLAAILPGKARKMFG</sequence>
<evidence type="ECO:0000256" key="6">
    <source>
        <dbReference type="SAM" id="Phobius"/>
    </source>
</evidence>
<dbReference type="InterPro" id="IPR044644">
    <property type="entry name" value="DinF-like"/>
</dbReference>
<keyword evidence="8" id="KW-1185">Reference proteome</keyword>
<evidence type="ECO:0000256" key="5">
    <source>
        <dbReference type="ARBA" id="ARBA00023136"/>
    </source>
</evidence>
<dbReference type="NCBIfam" id="TIGR00797">
    <property type="entry name" value="matE"/>
    <property type="match status" value="1"/>
</dbReference>
<evidence type="ECO:0000256" key="4">
    <source>
        <dbReference type="ARBA" id="ARBA00022989"/>
    </source>
</evidence>
<reference evidence="7 8" key="1">
    <citation type="submission" date="2024-06" db="EMBL/GenBank/DDBJ databases">
        <title>Genomic Encyclopedia of Type Strains, Phase IV (KMG-IV): sequencing the most valuable type-strain genomes for metagenomic binning, comparative biology and taxonomic classification.</title>
        <authorList>
            <person name="Goeker M."/>
        </authorList>
    </citation>
    <scope>NUCLEOTIDE SEQUENCE [LARGE SCALE GENOMIC DNA]</scope>
    <source>
        <strain evidence="7 8">DSM 29780</strain>
    </source>
</reference>
<feature type="transmembrane region" description="Helical" evidence="6">
    <location>
        <begin position="12"/>
        <end position="31"/>
    </location>
</feature>
<dbReference type="CDD" id="cd13136">
    <property type="entry name" value="MATE_DinF_like"/>
    <property type="match status" value="1"/>
</dbReference>
<evidence type="ECO:0000256" key="2">
    <source>
        <dbReference type="ARBA" id="ARBA00010199"/>
    </source>
</evidence>
<feature type="transmembrane region" description="Helical" evidence="6">
    <location>
        <begin position="94"/>
        <end position="118"/>
    </location>
</feature>
<gene>
    <name evidence="7" type="ORF">ABID16_002059</name>
</gene>
<protein>
    <submittedName>
        <fullName evidence="7">MATE family efflux protein</fullName>
    </submittedName>
</protein>
<keyword evidence="4 6" id="KW-1133">Transmembrane helix</keyword>
<feature type="transmembrane region" description="Helical" evidence="6">
    <location>
        <begin position="278"/>
        <end position="297"/>
    </location>
</feature>
<keyword evidence="3 6" id="KW-0812">Transmembrane</keyword>
<feature type="transmembrane region" description="Helical" evidence="6">
    <location>
        <begin position="197"/>
        <end position="219"/>
    </location>
</feature>
<dbReference type="Proteomes" id="UP001549047">
    <property type="component" value="Unassembled WGS sequence"/>
</dbReference>
<dbReference type="PANTHER" id="PTHR42893">
    <property type="entry name" value="PROTEIN DETOXIFICATION 44, CHLOROPLASTIC-RELATED"/>
    <property type="match status" value="1"/>
</dbReference>
<evidence type="ECO:0000313" key="7">
    <source>
        <dbReference type="EMBL" id="MET3613730.1"/>
    </source>
</evidence>
<dbReference type="PANTHER" id="PTHR42893:SF46">
    <property type="entry name" value="PROTEIN DETOXIFICATION 44, CHLOROPLASTIC"/>
    <property type="match status" value="1"/>
</dbReference>
<feature type="transmembrane region" description="Helical" evidence="6">
    <location>
        <begin position="392"/>
        <end position="411"/>
    </location>
</feature>
<feature type="transmembrane region" description="Helical" evidence="6">
    <location>
        <begin position="417"/>
        <end position="435"/>
    </location>
</feature>
<feature type="transmembrane region" description="Helical" evidence="6">
    <location>
        <begin position="138"/>
        <end position="160"/>
    </location>
</feature>
<dbReference type="InterPro" id="IPR002528">
    <property type="entry name" value="MATE_fam"/>
</dbReference>
<feature type="transmembrane region" description="Helical" evidence="6">
    <location>
        <begin position="317"/>
        <end position="339"/>
    </location>
</feature>
<feature type="transmembrane region" description="Helical" evidence="6">
    <location>
        <begin position="51"/>
        <end position="73"/>
    </location>
</feature>
<feature type="transmembrane region" description="Helical" evidence="6">
    <location>
        <begin position="247"/>
        <end position="266"/>
    </location>
</feature>
<accession>A0ABV2J161</accession>
<comment type="subcellular location">
    <subcellularLocation>
        <location evidence="1">Membrane</location>
        <topology evidence="1">Multi-pass membrane protein</topology>
    </subcellularLocation>
</comment>
<dbReference type="Pfam" id="PF01554">
    <property type="entry name" value="MatE"/>
    <property type="match status" value="2"/>
</dbReference>
<keyword evidence="5 6" id="KW-0472">Membrane</keyword>
<proteinExistence type="inferred from homology"/>
<evidence type="ECO:0000256" key="3">
    <source>
        <dbReference type="ARBA" id="ARBA00022692"/>
    </source>
</evidence>
<comment type="similarity">
    <text evidence="2">Belongs to the multi antimicrobial extrusion (MATE) (TC 2.A.66.1) family.</text>
</comment>
<evidence type="ECO:0000256" key="1">
    <source>
        <dbReference type="ARBA" id="ARBA00004141"/>
    </source>
</evidence>
<feature type="transmembrane region" description="Helical" evidence="6">
    <location>
        <begin position="359"/>
        <end position="380"/>
    </location>
</feature>
<name>A0ABV2J161_9HYPH</name>
<comment type="caution">
    <text evidence="7">The sequence shown here is derived from an EMBL/GenBank/DDBJ whole genome shotgun (WGS) entry which is preliminary data.</text>
</comment>
<organism evidence="7 8">
    <name type="scientific">Rhizobium aquaticum</name>
    <dbReference type="NCBI Taxonomy" id="1549636"/>
    <lineage>
        <taxon>Bacteria</taxon>
        <taxon>Pseudomonadati</taxon>
        <taxon>Pseudomonadota</taxon>
        <taxon>Alphaproteobacteria</taxon>
        <taxon>Hyphomicrobiales</taxon>
        <taxon>Rhizobiaceae</taxon>
        <taxon>Rhizobium/Agrobacterium group</taxon>
        <taxon>Rhizobium</taxon>
    </lineage>
</organism>